<organism evidence="1 2">
    <name type="scientific">Glomus cerebriforme</name>
    <dbReference type="NCBI Taxonomy" id="658196"/>
    <lineage>
        <taxon>Eukaryota</taxon>
        <taxon>Fungi</taxon>
        <taxon>Fungi incertae sedis</taxon>
        <taxon>Mucoromycota</taxon>
        <taxon>Glomeromycotina</taxon>
        <taxon>Glomeromycetes</taxon>
        <taxon>Glomerales</taxon>
        <taxon>Glomeraceae</taxon>
        <taxon>Glomus</taxon>
    </lineage>
</organism>
<gene>
    <name evidence="1" type="ORF">C1645_830155</name>
</gene>
<dbReference type="Proteomes" id="UP000265703">
    <property type="component" value="Unassembled WGS sequence"/>
</dbReference>
<reference evidence="1 2" key="1">
    <citation type="submission" date="2018-06" db="EMBL/GenBank/DDBJ databases">
        <title>Comparative genomics reveals the genomic features of Rhizophagus irregularis, R. cerebriforme, R. diaphanum and Gigaspora rosea, and their symbiotic lifestyle signature.</title>
        <authorList>
            <person name="Morin E."/>
            <person name="San Clemente H."/>
            <person name="Chen E.C.H."/>
            <person name="De La Providencia I."/>
            <person name="Hainaut M."/>
            <person name="Kuo A."/>
            <person name="Kohler A."/>
            <person name="Murat C."/>
            <person name="Tang N."/>
            <person name="Roy S."/>
            <person name="Loubradou J."/>
            <person name="Henrissat B."/>
            <person name="Grigoriev I.V."/>
            <person name="Corradi N."/>
            <person name="Roux C."/>
            <person name="Martin F.M."/>
        </authorList>
    </citation>
    <scope>NUCLEOTIDE SEQUENCE [LARGE SCALE GENOMIC DNA]</scope>
    <source>
        <strain evidence="1 2">DAOM 227022</strain>
    </source>
</reference>
<keyword evidence="2" id="KW-1185">Reference proteome</keyword>
<dbReference type="EMBL" id="QKYT01000399">
    <property type="protein sequence ID" value="RIA85876.1"/>
    <property type="molecule type" value="Genomic_DNA"/>
</dbReference>
<evidence type="ECO:0000313" key="2">
    <source>
        <dbReference type="Proteomes" id="UP000265703"/>
    </source>
</evidence>
<dbReference type="AlphaFoldDB" id="A0A397SMN7"/>
<comment type="caution">
    <text evidence="1">The sequence shown here is derived from an EMBL/GenBank/DDBJ whole genome shotgun (WGS) entry which is preliminary data.</text>
</comment>
<sequence>MQSIDSLRELNAKLLAEIVKFRKENTEIFELKKKSLRFAEYMCFIENTSSIEVIPKISTASIPSNQYDNINTLPSSVSRQKSLKNREMNAFLELEYKRKISNEIK</sequence>
<name>A0A397SMN7_9GLOM</name>
<accession>A0A397SMN7</accession>
<evidence type="ECO:0000313" key="1">
    <source>
        <dbReference type="EMBL" id="RIA85876.1"/>
    </source>
</evidence>
<proteinExistence type="predicted"/>
<protein>
    <submittedName>
        <fullName evidence="1">Uncharacterized protein</fullName>
    </submittedName>
</protein>
<dbReference type="OrthoDB" id="2442435at2759"/>